<evidence type="ECO:0000313" key="4">
    <source>
        <dbReference type="Proteomes" id="UP001500101"/>
    </source>
</evidence>
<evidence type="ECO:0000313" key="3">
    <source>
        <dbReference type="EMBL" id="GAA4135605.1"/>
    </source>
</evidence>
<dbReference type="InterPro" id="IPR034660">
    <property type="entry name" value="DinB/YfiT-like"/>
</dbReference>
<dbReference type="InterPro" id="IPR007837">
    <property type="entry name" value="DinB"/>
</dbReference>
<evidence type="ECO:0000256" key="2">
    <source>
        <dbReference type="ARBA" id="ARBA00022723"/>
    </source>
</evidence>
<sequence>MGIKQGFLVELDHETNNTRRVLERVTDEHLNYKPHEKSMTLGNLLGHVVELHNWVADGLPQDEFNLATDYKPFKPTSVAEIKDALESGYTKNKETVENMSEEEWMKTWTLKAGDHVISQVPKIGAFRFIVYNHLIHHRGQLNVYLRLLDIPVPGIYGPSADEKM</sequence>
<evidence type="ECO:0000256" key="1">
    <source>
        <dbReference type="ARBA" id="ARBA00008635"/>
    </source>
</evidence>
<accession>A0ABP7YGT0</accession>
<keyword evidence="4" id="KW-1185">Reference proteome</keyword>
<keyword evidence="2" id="KW-0479">Metal-binding</keyword>
<organism evidence="3 4">
    <name type="scientific">Sphingobacterium kyonggiense</name>
    <dbReference type="NCBI Taxonomy" id="714075"/>
    <lineage>
        <taxon>Bacteria</taxon>
        <taxon>Pseudomonadati</taxon>
        <taxon>Bacteroidota</taxon>
        <taxon>Sphingobacteriia</taxon>
        <taxon>Sphingobacteriales</taxon>
        <taxon>Sphingobacteriaceae</taxon>
        <taxon>Sphingobacterium</taxon>
    </lineage>
</organism>
<comment type="caution">
    <text evidence="3">The sequence shown here is derived from an EMBL/GenBank/DDBJ whole genome shotgun (WGS) entry which is preliminary data.</text>
</comment>
<comment type="similarity">
    <text evidence="1">Belongs to the DinB family.</text>
</comment>
<dbReference type="Pfam" id="PF05163">
    <property type="entry name" value="DinB"/>
    <property type="match status" value="1"/>
</dbReference>
<gene>
    <name evidence="3" type="ORF">GCM10022216_09650</name>
</gene>
<reference evidence="4" key="1">
    <citation type="journal article" date="2019" name="Int. J. Syst. Evol. Microbiol.">
        <title>The Global Catalogue of Microorganisms (GCM) 10K type strain sequencing project: providing services to taxonomists for standard genome sequencing and annotation.</title>
        <authorList>
            <consortium name="The Broad Institute Genomics Platform"/>
            <consortium name="The Broad Institute Genome Sequencing Center for Infectious Disease"/>
            <person name="Wu L."/>
            <person name="Ma J."/>
        </authorList>
    </citation>
    <scope>NUCLEOTIDE SEQUENCE [LARGE SCALE GENOMIC DNA]</scope>
    <source>
        <strain evidence="4">JCM 16704</strain>
    </source>
</reference>
<protein>
    <submittedName>
        <fullName evidence="3">DinB family protein</fullName>
    </submittedName>
</protein>
<dbReference type="RefSeq" id="WP_344673481.1">
    <property type="nucleotide sequence ID" value="NZ_BAAAZI010000006.1"/>
</dbReference>
<dbReference type="EMBL" id="BAAAZI010000006">
    <property type="protein sequence ID" value="GAA4135605.1"/>
    <property type="molecule type" value="Genomic_DNA"/>
</dbReference>
<dbReference type="Proteomes" id="UP001500101">
    <property type="component" value="Unassembled WGS sequence"/>
</dbReference>
<name>A0ABP7YGT0_9SPHI</name>
<dbReference type="SUPFAM" id="SSF109854">
    <property type="entry name" value="DinB/YfiT-like putative metalloenzymes"/>
    <property type="match status" value="1"/>
</dbReference>
<proteinExistence type="inferred from homology"/>
<dbReference type="Gene3D" id="1.20.120.450">
    <property type="entry name" value="dinb family like domain"/>
    <property type="match status" value="1"/>
</dbReference>